<sequence>MSVRFDGEAPRHRRSVPARDIAPGDRFMRRSGLPSPPVKSARVVRDSFGTDAYVSVRLADGTEVIVAIASSIRVYTERTPGRGLEDLIAVQAEAGSAEEALIAASTARPDDEALMDVALKLGPGINPRAGAHLADLAWAADRLAVEHGDPAAATPLLAFLTSLDFDGNEGRWRPIRHALALAAWLARRQGHDDAAVALGARLAAGEEAAIAELRGPAQAIRRREITDPVMPDREIQRARDTGARADERELRLLRLDLLLTQLAHGRSGVGPAELGRAVAAEFVALGPGGEANTLGDDVR</sequence>
<dbReference type="AlphaFoldDB" id="A0A399JDG9"/>
<comment type="caution">
    <text evidence="1">The sequence shown here is derived from an EMBL/GenBank/DDBJ whole genome shotgun (WGS) entry which is preliminary data.</text>
</comment>
<dbReference type="InterPro" id="IPR046553">
    <property type="entry name" value="DUF6707"/>
</dbReference>
<protein>
    <submittedName>
        <fullName evidence="1">Uncharacterized protein</fullName>
    </submittedName>
</protein>
<dbReference type="Pfam" id="PF20453">
    <property type="entry name" value="DUF6707"/>
    <property type="match status" value="1"/>
</dbReference>
<accession>A0A399JDG9</accession>
<organism evidence="1 2">
    <name type="scientific">Galactobacter valiniphilus</name>
    <dbReference type="NCBI Taxonomy" id="2676122"/>
    <lineage>
        <taxon>Bacteria</taxon>
        <taxon>Bacillati</taxon>
        <taxon>Actinomycetota</taxon>
        <taxon>Actinomycetes</taxon>
        <taxon>Micrococcales</taxon>
        <taxon>Micrococcaceae</taxon>
        <taxon>Galactobacter</taxon>
    </lineage>
</organism>
<proteinExistence type="predicted"/>
<dbReference type="Proteomes" id="UP000265419">
    <property type="component" value="Unassembled WGS sequence"/>
</dbReference>
<name>A0A399JDG9_9MICC</name>
<evidence type="ECO:0000313" key="2">
    <source>
        <dbReference type="Proteomes" id="UP000265419"/>
    </source>
</evidence>
<gene>
    <name evidence="1" type="ORF">DWB68_09165</name>
</gene>
<reference evidence="1 2" key="1">
    <citation type="submission" date="2018-07" db="EMBL/GenBank/DDBJ databases">
        <title>Arthrobacter sp. nov., isolated from raw cow's milk with high bacterial count.</title>
        <authorList>
            <person name="Hahne J."/>
            <person name="Isele D."/>
            <person name="Lipski A."/>
        </authorList>
    </citation>
    <scope>NUCLEOTIDE SEQUENCE [LARGE SCALE GENOMIC DNA]</scope>
    <source>
        <strain evidence="1 2">JZ R-35</strain>
    </source>
</reference>
<evidence type="ECO:0000313" key="1">
    <source>
        <dbReference type="EMBL" id="RII42082.1"/>
    </source>
</evidence>
<dbReference type="EMBL" id="QQXK01000016">
    <property type="protein sequence ID" value="RII42082.1"/>
    <property type="molecule type" value="Genomic_DNA"/>
</dbReference>
<dbReference type="RefSeq" id="WP_119424838.1">
    <property type="nucleotide sequence ID" value="NZ_JBHOFJ010000012.1"/>
</dbReference>
<keyword evidence="2" id="KW-1185">Reference proteome</keyword>